<keyword evidence="2" id="KW-1185">Reference proteome</keyword>
<comment type="caution">
    <text evidence="1">The sequence shown here is derived from an EMBL/GenBank/DDBJ whole genome shotgun (WGS) entry which is preliminary data.</text>
</comment>
<dbReference type="Proteomes" id="UP001066276">
    <property type="component" value="Chromosome 3_1"/>
</dbReference>
<evidence type="ECO:0000313" key="1">
    <source>
        <dbReference type="EMBL" id="KAJ1188429.1"/>
    </source>
</evidence>
<dbReference type="EMBL" id="JANPWB010000005">
    <property type="protein sequence ID" value="KAJ1188429.1"/>
    <property type="molecule type" value="Genomic_DNA"/>
</dbReference>
<protein>
    <submittedName>
        <fullName evidence="1">Uncharacterized protein</fullName>
    </submittedName>
</protein>
<gene>
    <name evidence="1" type="ORF">NDU88_005190</name>
</gene>
<accession>A0AAV7UIV0</accession>
<reference evidence="1" key="1">
    <citation type="journal article" date="2022" name="bioRxiv">
        <title>Sequencing and chromosome-scale assembly of the giantPleurodeles waltlgenome.</title>
        <authorList>
            <person name="Brown T."/>
            <person name="Elewa A."/>
            <person name="Iarovenko S."/>
            <person name="Subramanian E."/>
            <person name="Araus A.J."/>
            <person name="Petzold A."/>
            <person name="Susuki M."/>
            <person name="Suzuki K.-i.T."/>
            <person name="Hayashi T."/>
            <person name="Toyoda A."/>
            <person name="Oliveira C."/>
            <person name="Osipova E."/>
            <person name="Leigh N.D."/>
            <person name="Simon A."/>
            <person name="Yun M.H."/>
        </authorList>
    </citation>
    <scope>NUCLEOTIDE SEQUENCE</scope>
    <source>
        <strain evidence="1">20211129_DDA</strain>
        <tissue evidence="1">Liver</tissue>
    </source>
</reference>
<name>A0AAV7UIV0_PLEWA</name>
<dbReference type="AlphaFoldDB" id="A0AAV7UIV0"/>
<evidence type="ECO:0000313" key="2">
    <source>
        <dbReference type="Proteomes" id="UP001066276"/>
    </source>
</evidence>
<proteinExistence type="predicted"/>
<organism evidence="1 2">
    <name type="scientific">Pleurodeles waltl</name>
    <name type="common">Iberian ribbed newt</name>
    <dbReference type="NCBI Taxonomy" id="8319"/>
    <lineage>
        <taxon>Eukaryota</taxon>
        <taxon>Metazoa</taxon>
        <taxon>Chordata</taxon>
        <taxon>Craniata</taxon>
        <taxon>Vertebrata</taxon>
        <taxon>Euteleostomi</taxon>
        <taxon>Amphibia</taxon>
        <taxon>Batrachia</taxon>
        <taxon>Caudata</taxon>
        <taxon>Salamandroidea</taxon>
        <taxon>Salamandridae</taxon>
        <taxon>Pleurodelinae</taxon>
        <taxon>Pleurodeles</taxon>
    </lineage>
</organism>
<sequence>MRTRPEYKFADFTRSANLYWDRKKHLNPVGRGTTTGPQHLPALKRPALPTLQIGQLSLSVLSWRQKKANPPNPPPFVPSLMSHPAQQAAYPLPGRLHPARELP</sequence>